<evidence type="ECO:0000259" key="10">
    <source>
        <dbReference type="Pfam" id="PF07282"/>
    </source>
</evidence>
<dbReference type="NCBIfam" id="NF040570">
    <property type="entry name" value="guided_TnpB"/>
    <property type="match status" value="1"/>
</dbReference>
<evidence type="ECO:0000259" key="11">
    <source>
        <dbReference type="Pfam" id="PF12323"/>
    </source>
</evidence>
<feature type="domain" description="Transposase putative helix-turn-helix" evidence="11">
    <location>
        <begin position="17"/>
        <end position="48"/>
    </location>
</feature>
<dbReference type="InterPro" id="IPR001959">
    <property type="entry name" value="Transposase"/>
</dbReference>
<keyword evidence="6" id="KW-0238">DNA-binding</keyword>
<sequence length="450" mass="52559">MTGGEKMKKNEMEYMMGLKMRIYPNRRQEEIFWKNINASRFVYNKLVANSWTDSPIYSNKLDKLFPIPEEYWKYNKNGKLLKASTVRPTGLARITKDKYPWLSDKDIDSDMLSKAEMSYKSAWNLFHKVHKSGTPNFKRKSNPNQGYRTSNHYSSNTIKKDGGVPSLYNGSIKFLDNKHIRLPKVGRIKVKLSKRLPNNQLVRIATVSIKHLPTGEWFVSFLLKSDEPFKEQLPKTNSQVGYDLNTENFLTDSYGNTIDNPRFYRSIKGRLAKEQRKLSRRARRAKSEGRKLWKSKNYQKQRKLVAKLHAKVRNQRKDFLHNLSTTLIKNHDLVVGENLKSKNMLKNHALAMSISDVGWRTFIGMLEYKAPMYGRIFIEIDPAYTTQQCSECKFRMGTNNTRKLTLKDREWTCPNCDTHHIRDWNASKNILAKGLIELSKPLTEDSPIYK</sequence>
<keyword evidence="7" id="KW-0233">DNA recombination</keyword>
<keyword evidence="5" id="KW-0862">Zinc</keyword>
<evidence type="ECO:0000256" key="3">
    <source>
        <dbReference type="ARBA" id="ARBA00022578"/>
    </source>
</evidence>
<evidence type="ECO:0000256" key="4">
    <source>
        <dbReference type="ARBA" id="ARBA00022723"/>
    </source>
</evidence>
<evidence type="ECO:0000256" key="7">
    <source>
        <dbReference type="ARBA" id="ARBA00023172"/>
    </source>
</evidence>
<dbReference type="EMBL" id="AZDO01000053">
    <property type="protein sequence ID" value="KRK95275.1"/>
    <property type="molecule type" value="Genomic_DNA"/>
</dbReference>
<evidence type="ECO:0000256" key="1">
    <source>
        <dbReference type="ARBA" id="ARBA00008761"/>
    </source>
</evidence>
<evidence type="ECO:0000256" key="8">
    <source>
        <dbReference type="SAM" id="MobiDB-lite"/>
    </source>
</evidence>
<dbReference type="NCBIfam" id="TIGR01766">
    <property type="entry name" value="IS200/IS605 family accessory protein TnpB-like domain"/>
    <property type="match status" value="1"/>
</dbReference>
<dbReference type="Pfam" id="PF07282">
    <property type="entry name" value="Cas12f1-like_TNB"/>
    <property type="match status" value="1"/>
</dbReference>
<reference evidence="12 13" key="1">
    <citation type="journal article" date="2015" name="Genome Announc.">
        <title>Expanding the biotechnology potential of lactobacilli through comparative genomics of 213 strains and associated genera.</title>
        <authorList>
            <person name="Sun Z."/>
            <person name="Harris H.M."/>
            <person name="McCann A."/>
            <person name="Guo C."/>
            <person name="Argimon S."/>
            <person name="Zhang W."/>
            <person name="Yang X."/>
            <person name="Jeffery I.B."/>
            <person name="Cooney J.C."/>
            <person name="Kagawa T.F."/>
            <person name="Liu W."/>
            <person name="Song Y."/>
            <person name="Salvetti E."/>
            <person name="Wrobel A."/>
            <person name="Rasinkangas P."/>
            <person name="Parkhill J."/>
            <person name="Rea M.C."/>
            <person name="O'Sullivan O."/>
            <person name="Ritari J."/>
            <person name="Douillard F.P."/>
            <person name="Paul Ross R."/>
            <person name="Yang R."/>
            <person name="Briner A.E."/>
            <person name="Felis G.E."/>
            <person name="de Vos W.M."/>
            <person name="Barrangou R."/>
            <person name="Klaenhammer T.R."/>
            <person name="Caufield P.W."/>
            <person name="Cui Y."/>
            <person name="Zhang H."/>
            <person name="O'Toole P.W."/>
        </authorList>
    </citation>
    <scope>NUCLEOTIDE SEQUENCE [LARGE SCALE GENOMIC DNA]</scope>
    <source>
        <strain evidence="12 13">JCM 17355</strain>
    </source>
</reference>
<evidence type="ECO:0000256" key="2">
    <source>
        <dbReference type="ARBA" id="ARBA00011044"/>
    </source>
</evidence>
<proteinExistence type="inferred from homology"/>
<organism evidence="12 13">
    <name type="scientific">Companilactobacillus futsaii JCM 17355</name>
    <dbReference type="NCBI Taxonomy" id="1423818"/>
    <lineage>
        <taxon>Bacteria</taxon>
        <taxon>Bacillati</taxon>
        <taxon>Bacillota</taxon>
        <taxon>Bacilli</taxon>
        <taxon>Lactobacillales</taxon>
        <taxon>Lactobacillaceae</taxon>
        <taxon>Companilactobacillus</taxon>
    </lineage>
</organism>
<dbReference type="InterPro" id="IPR051399">
    <property type="entry name" value="RNA-guided_DNA_endo/Transpos"/>
</dbReference>
<dbReference type="Pfam" id="PF12323">
    <property type="entry name" value="HTH_OrfB_IS605"/>
    <property type="match status" value="1"/>
</dbReference>
<gene>
    <name evidence="12" type="ORF">FC88_GL002362</name>
</gene>
<comment type="similarity">
    <text evidence="1">In the C-terminal section; belongs to the transposase 35 family.</text>
</comment>
<evidence type="ECO:0000256" key="5">
    <source>
        <dbReference type="ARBA" id="ARBA00022833"/>
    </source>
</evidence>
<evidence type="ECO:0000259" key="9">
    <source>
        <dbReference type="Pfam" id="PF01385"/>
    </source>
</evidence>
<dbReference type="PANTHER" id="PTHR30405:SF25">
    <property type="entry name" value="RNA-GUIDED DNA ENDONUCLEASE INSQ-RELATED"/>
    <property type="match status" value="1"/>
</dbReference>
<protein>
    <recommendedName>
        <fullName evidence="14">Transposase</fullName>
    </recommendedName>
</protein>
<feature type="region of interest" description="Disordered" evidence="8">
    <location>
        <begin position="134"/>
        <end position="155"/>
    </location>
</feature>
<name>A0ABR5P7Y1_9LACO</name>
<dbReference type="Pfam" id="PF01385">
    <property type="entry name" value="OrfB_IS605"/>
    <property type="match status" value="1"/>
</dbReference>
<comment type="caution">
    <text evidence="12">The sequence shown here is derived from an EMBL/GenBank/DDBJ whole genome shotgun (WGS) entry which is preliminary data.</text>
</comment>
<feature type="compositionally biased region" description="Polar residues" evidence="8">
    <location>
        <begin position="142"/>
        <end position="155"/>
    </location>
</feature>
<keyword evidence="13" id="KW-1185">Reference proteome</keyword>
<keyword evidence="4" id="KW-0479">Metal-binding</keyword>
<feature type="domain" description="Cas12f1-like TNB" evidence="10">
    <location>
        <begin position="359"/>
        <end position="430"/>
    </location>
</feature>
<dbReference type="InterPro" id="IPR021027">
    <property type="entry name" value="Transposase_put_HTH"/>
</dbReference>
<evidence type="ECO:0000313" key="13">
    <source>
        <dbReference type="Proteomes" id="UP000051379"/>
    </source>
</evidence>
<comment type="similarity">
    <text evidence="2">In the N-terminal section; belongs to the transposase 2 family.</text>
</comment>
<evidence type="ECO:0000313" key="12">
    <source>
        <dbReference type="EMBL" id="KRK95275.1"/>
    </source>
</evidence>
<feature type="domain" description="Probable transposase IS891/IS1136/IS1341" evidence="9">
    <location>
        <begin position="228"/>
        <end position="347"/>
    </location>
</feature>
<dbReference type="PANTHER" id="PTHR30405">
    <property type="entry name" value="TRANSPOSASE"/>
    <property type="match status" value="1"/>
</dbReference>
<keyword evidence="3" id="KW-0815">Transposition</keyword>
<evidence type="ECO:0000256" key="6">
    <source>
        <dbReference type="ARBA" id="ARBA00023125"/>
    </source>
</evidence>
<accession>A0ABR5P7Y1</accession>
<dbReference type="InterPro" id="IPR010095">
    <property type="entry name" value="Cas12f1-like_TNB"/>
</dbReference>
<dbReference type="Proteomes" id="UP000051379">
    <property type="component" value="Unassembled WGS sequence"/>
</dbReference>
<evidence type="ECO:0008006" key="14">
    <source>
        <dbReference type="Google" id="ProtNLM"/>
    </source>
</evidence>